<protein>
    <submittedName>
        <fullName evidence="1">Uncharacterized protein</fullName>
    </submittedName>
</protein>
<organism evidence="1 2">
    <name type="scientific">Piscinibacter sakaiensis</name>
    <name type="common">Ideonella sakaiensis</name>
    <dbReference type="NCBI Taxonomy" id="1547922"/>
    <lineage>
        <taxon>Bacteria</taxon>
        <taxon>Pseudomonadati</taxon>
        <taxon>Pseudomonadota</taxon>
        <taxon>Betaproteobacteria</taxon>
        <taxon>Burkholderiales</taxon>
        <taxon>Sphaerotilaceae</taxon>
        <taxon>Piscinibacter</taxon>
    </lineage>
</organism>
<dbReference type="EMBL" id="BBYR01000089">
    <property type="protein sequence ID" value="GAP38808.1"/>
    <property type="molecule type" value="Genomic_DNA"/>
</dbReference>
<keyword evidence="2" id="KW-1185">Reference proteome</keyword>
<dbReference type="AlphaFoldDB" id="A0A0K8P824"/>
<reference evidence="2" key="1">
    <citation type="submission" date="2015-07" db="EMBL/GenBank/DDBJ databases">
        <title>Discovery of a poly(ethylene terephthalate assimilation.</title>
        <authorList>
            <person name="Yoshida S."/>
            <person name="Hiraga K."/>
            <person name="Takehana T."/>
            <person name="Taniguchi I."/>
            <person name="Yamaji H."/>
            <person name="Maeda Y."/>
            <person name="Toyohara K."/>
            <person name="Miyamoto K."/>
            <person name="Kimura Y."/>
            <person name="Oda K."/>
        </authorList>
    </citation>
    <scope>NUCLEOTIDE SEQUENCE [LARGE SCALE GENOMIC DNA]</scope>
    <source>
        <strain evidence="2">NBRC 110686 / TISTR 2288 / 201-F6</strain>
    </source>
</reference>
<sequence length="43" mass="3658">MAAGAGAGANDAASVLAAGSQDEGRAAAGGAVGGSMPDGVAVA</sequence>
<dbReference type="Proteomes" id="UP000037660">
    <property type="component" value="Unassembled WGS sequence"/>
</dbReference>
<accession>A0A0K8P824</accession>
<evidence type="ECO:0000313" key="2">
    <source>
        <dbReference type="Proteomes" id="UP000037660"/>
    </source>
</evidence>
<gene>
    <name evidence="1" type="ORF">ISF6_5361</name>
</gene>
<name>A0A0K8P824_PISS1</name>
<proteinExistence type="predicted"/>
<reference evidence="1 2" key="2">
    <citation type="journal article" date="2016" name="Science">
        <title>A bacterium that degrades and assimilates poly(ethylene terephthalate).</title>
        <authorList>
            <person name="Yoshida S."/>
            <person name="Hiraga K."/>
            <person name="Takehana T."/>
            <person name="Taniguchi I."/>
            <person name="Yamaji H."/>
            <person name="Maeda Y."/>
            <person name="Toyohara K."/>
            <person name="Miyamoto K."/>
            <person name="Kimura Y."/>
            <person name="Oda K."/>
        </authorList>
    </citation>
    <scope>NUCLEOTIDE SEQUENCE [LARGE SCALE GENOMIC DNA]</scope>
    <source>
        <strain evidence="2">NBRC 110686 / TISTR 2288 / 201-F6</strain>
    </source>
</reference>
<comment type="caution">
    <text evidence="1">The sequence shown here is derived from an EMBL/GenBank/DDBJ whole genome shotgun (WGS) entry which is preliminary data.</text>
</comment>
<evidence type="ECO:0000313" key="1">
    <source>
        <dbReference type="EMBL" id="GAP38808.1"/>
    </source>
</evidence>